<accession>A0A975U193</accession>
<dbReference type="Proteomes" id="UP000694001">
    <property type="component" value="Chromosome"/>
</dbReference>
<dbReference type="EMBL" id="CP076448">
    <property type="protein sequence ID" value="QXM23331.1"/>
    <property type="molecule type" value="Genomic_DNA"/>
</dbReference>
<feature type="chain" id="PRO_5037124343" evidence="2">
    <location>
        <begin position="26"/>
        <end position="416"/>
    </location>
</feature>
<gene>
    <name evidence="3" type="ORF">KO353_08185</name>
</gene>
<protein>
    <submittedName>
        <fullName evidence="3">Uncharacterized protein</fullName>
    </submittedName>
</protein>
<evidence type="ECO:0000313" key="4">
    <source>
        <dbReference type="Proteomes" id="UP000694001"/>
    </source>
</evidence>
<organism evidence="3 4">
    <name type="scientific">Elioraea tepida</name>
    <dbReference type="NCBI Taxonomy" id="2843330"/>
    <lineage>
        <taxon>Bacteria</taxon>
        <taxon>Pseudomonadati</taxon>
        <taxon>Pseudomonadota</taxon>
        <taxon>Alphaproteobacteria</taxon>
        <taxon>Acetobacterales</taxon>
        <taxon>Elioraeaceae</taxon>
        <taxon>Elioraea</taxon>
    </lineage>
</organism>
<evidence type="ECO:0000256" key="2">
    <source>
        <dbReference type="SAM" id="SignalP"/>
    </source>
</evidence>
<proteinExistence type="predicted"/>
<sequence>MPARPSSARLIAAFLLAVVALPAAGQQPQRPAQPQPAPQFTIKNEGEVTLQELYVARGGQGARNWGADRFGAEVVPPGESFRVRLPPGFGCSADIRIVFEDGEEEVRERVDICRTREVAFARALPAPPPERELAVENASPRPIERLYVSGTEESEWGEDRLGSDTLAPGDSVTVRVPDQGCSYDIRAVFDTGGAEERRRVDLCTLSRLVIAPGWTTADDLAAPVPREEHRAQQEPRGVAPASPGTVGITNRSDRVVFELYTFPDGAGDEGPDRLGAQVLRPGGSVRVPSARPPACATTVRVVYDNGEEETRSGMDFCRLAEVVVAPGWTTSPPFAAARIVNAGTLPIILLHADPPGAPPGPDRLGEAVIGVGQSFSLAPPQDGVCSYDLTAVFRDRRRVRVAGADLCADTEIRIAP</sequence>
<dbReference type="AlphaFoldDB" id="A0A975U193"/>
<feature type="signal peptide" evidence="2">
    <location>
        <begin position="1"/>
        <end position="25"/>
    </location>
</feature>
<feature type="region of interest" description="Disordered" evidence="1">
    <location>
        <begin position="226"/>
        <end position="247"/>
    </location>
</feature>
<evidence type="ECO:0000313" key="3">
    <source>
        <dbReference type="EMBL" id="QXM23331.1"/>
    </source>
</evidence>
<keyword evidence="4" id="KW-1185">Reference proteome</keyword>
<dbReference type="RefSeq" id="WP_218284191.1">
    <property type="nucleotide sequence ID" value="NZ_CP076448.1"/>
</dbReference>
<keyword evidence="2" id="KW-0732">Signal</keyword>
<name>A0A975U193_9PROT</name>
<dbReference type="KEGG" id="elio:KO353_08185"/>
<reference evidence="3" key="1">
    <citation type="submission" date="2021-06" db="EMBL/GenBank/DDBJ databases">
        <title>Elioraea tepida, sp. nov., a moderately thermophilic aerobic anoxygenic phototrophic bacterium isolated from an alkaline siliceous hot spring mat community in Yellowstone National Park, WY, USA.</title>
        <authorList>
            <person name="Saini M.K."/>
            <person name="Yoshida S."/>
            <person name="Sebastian A."/>
            <person name="Hirose S."/>
            <person name="Hara E."/>
            <person name="Tamaki H."/>
            <person name="Soulier N.T."/>
            <person name="Albert I."/>
            <person name="Hanada S."/>
            <person name="Bryant D.A."/>
            <person name="Tank M."/>
        </authorList>
    </citation>
    <scope>NUCLEOTIDE SEQUENCE</scope>
    <source>
        <strain evidence="3">MS-P2</strain>
    </source>
</reference>
<evidence type="ECO:0000256" key="1">
    <source>
        <dbReference type="SAM" id="MobiDB-lite"/>
    </source>
</evidence>